<keyword evidence="3" id="KW-1185">Reference proteome</keyword>
<dbReference type="OrthoDB" id="9815315at2"/>
<dbReference type="InterPro" id="IPR010371">
    <property type="entry name" value="YBR137W-like"/>
</dbReference>
<sequence length="163" mass="17956">MDIEADLQRIAIQEAELVFPHFDADTAWQLGVALREAARARQGAVTIEIRRGEGLLFFHAMPGTTPANADWARRKRHVVELVQRSSYAMSLEGRRDGRDVQQKMGLPERDYACHGGSFPLIVAGAGVIGTITVSGLPQREDHALVVQVLARLLGRDEPALHLD</sequence>
<dbReference type="PANTHER" id="PTHR28255:SF1">
    <property type="entry name" value="UPF0303 PROTEIN YBR137W"/>
    <property type="match status" value="1"/>
</dbReference>
<dbReference type="InterPro" id="IPR038084">
    <property type="entry name" value="PduO/GlcC-like_sf"/>
</dbReference>
<dbReference type="AlphaFoldDB" id="A0A318HDC6"/>
<evidence type="ECO:0000313" key="2">
    <source>
        <dbReference type="EMBL" id="PXW99219.1"/>
    </source>
</evidence>
<organism evidence="2 3">
    <name type="scientific">Sphaerotilus hippei</name>
    <dbReference type="NCBI Taxonomy" id="744406"/>
    <lineage>
        <taxon>Bacteria</taxon>
        <taxon>Pseudomonadati</taxon>
        <taxon>Pseudomonadota</taxon>
        <taxon>Betaproteobacteria</taxon>
        <taxon>Burkholderiales</taxon>
        <taxon>Sphaerotilaceae</taxon>
        <taxon>Sphaerotilus</taxon>
    </lineage>
</organism>
<dbReference type="PANTHER" id="PTHR28255">
    <property type="match status" value="1"/>
</dbReference>
<accession>A0A318HDC6</accession>
<dbReference type="Proteomes" id="UP000247811">
    <property type="component" value="Unassembled WGS sequence"/>
</dbReference>
<dbReference type="PIRSF" id="PIRSF008757">
    <property type="entry name" value="UCP008757"/>
    <property type="match status" value="1"/>
</dbReference>
<dbReference type="SUPFAM" id="SSF143744">
    <property type="entry name" value="GlcG-like"/>
    <property type="match status" value="1"/>
</dbReference>
<comment type="similarity">
    <text evidence="1">Belongs to the UPF0303 family.</text>
</comment>
<evidence type="ECO:0000256" key="1">
    <source>
        <dbReference type="HAMAP-Rule" id="MF_00761"/>
    </source>
</evidence>
<dbReference type="Gene3D" id="3.30.450.150">
    <property type="entry name" value="Haem-degrading domain"/>
    <property type="match status" value="1"/>
</dbReference>
<protein>
    <recommendedName>
        <fullName evidence="1">UPF0303 protein C7444_10148</fullName>
    </recommendedName>
</protein>
<dbReference type="Pfam" id="PF03928">
    <property type="entry name" value="HbpS-like"/>
    <property type="match status" value="1"/>
</dbReference>
<reference evidence="2 3" key="1">
    <citation type="submission" date="2018-05" db="EMBL/GenBank/DDBJ databases">
        <title>Genomic Encyclopedia of Type Strains, Phase IV (KMG-IV): sequencing the most valuable type-strain genomes for metagenomic binning, comparative biology and taxonomic classification.</title>
        <authorList>
            <person name="Goeker M."/>
        </authorList>
    </citation>
    <scope>NUCLEOTIDE SEQUENCE [LARGE SCALE GENOMIC DNA]</scope>
    <source>
        <strain evidence="2 3">DSM 566</strain>
    </source>
</reference>
<dbReference type="RefSeq" id="WP_110398821.1">
    <property type="nucleotide sequence ID" value="NZ_QJJS01000001.1"/>
</dbReference>
<dbReference type="HAMAP" id="MF_00761">
    <property type="entry name" value="UPF0303"/>
    <property type="match status" value="1"/>
</dbReference>
<evidence type="ECO:0000313" key="3">
    <source>
        <dbReference type="Proteomes" id="UP000247811"/>
    </source>
</evidence>
<dbReference type="NCBIfam" id="NF002696">
    <property type="entry name" value="PRK02487.1-5"/>
    <property type="match status" value="1"/>
</dbReference>
<proteinExistence type="inferred from homology"/>
<gene>
    <name evidence="2" type="ORF">C7444_10148</name>
</gene>
<dbReference type="InterPro" id="IPR005624">
    <property type="entry name" value="PduO/GlcC-like"/>
</dbReference>
<dbReference type="EMBL" id="QJJS01000001">
    <property type="protein sequence ID" value="PXW99219.1"/>
    <property type="molecule type" value="Genomic_DNA"/>
</dbReference>
<comment type="caution">
    <text evidence="2">The sequence shown here is derived from an EMBL/GenBank/DDBJ whole genome shotgun (WGS) entry which is preliminary data.</text>
</comment>
<name>A0A318HDC6_9BURK</name>